<reference evidence="1 2" key="1">
    <citation type="submission" date="2016-01" db="EMBL/GenBank/DDBJ databases">
        <title>Amycolatopsis coloradensis genome sequencing and assembly.</title>
        <authorList>
            <person name="Mayilraj S."/>
        </authorList>
    </citation>
    <scope>NUCLEOTIDE SEQUENCE [LARGE SCALE GENOMIC DNA]</scope>
    <source>
        <strain evidence="1 2">DSM 44225</strain>
    </source>
</reference>
<proteinExistence type="predicted"/>
<evidence type="ECO:0000313" key="1">
    <source>
        <dbReference type="EMBL" id="OLZ46561.1"/>
    </source>
</evidence>
<keyword evidence="2" id="KW-1185">Reference proteome</keyword>
<dbReference type="RefSeq" id="WP_076164970.1">
    <property type="nucleotide sequence ID" value="NZ_JBEZVB010000052.1"/>
</dbReference>
<accession>A0A1R0KKB9</accession>
<sequence>MPGVEETRAEIRFALSQLSAQNRHHEFEHLARALARMTISVNIIPATGPVAAGGDQGRDFETYRSELPEQVQLLGRELGIRDEDGVGFCCTLQ</sequence>
<protein>
    <submittedName>
        <fullName evidence="1">Uncharacterized protein</fullName>
    </submittedName>
</protein>
<dbReference type="Proteomes" id="UP000187486">
    <property type="component" value="Unassembled WGS sequence"/>
</dbReference>
<dbReference type="AlphaFoldDB" id="A0A1R0KKB9"/>
<comment type="caution">
    <text evidence="1">The sequence shown here is derived from an EMBL/GenBank/DDBJ whole genome shotgun (WGS) entry which is preliminary data.</text>
</comment>
<organism evidence="1 2">
    <name type="scientific">Amycolatopsis coloradensis</name>
    <dbReference type="NCBI Taxonomy" id="76021"/>
    <lineage>
        <taxon>Bacteria</taxon>
        <taxon>Bacillati</taxon>
        <taxon>Actinomycetota</taxon>
        <taxon>Actinomycetes</taxon>
        <taxon>Pseudonocardiales</taxon>
        <taxon>Pseudonocardiaceae</taxon>
        <taxon>Amycolatopsis</taxon>
    </lineage>
</organism>
<dbReference type="OrthoDB" id="135105at2"/>
<name>A0A1R0KKB9_9PSEU</name>
<gene>
    <name evidence="1" type="ORF">BS329_30535</name>
</gene>
<evidence type="ECO:0000313" key="2">
    <source>
        <dbReference type="Proteomes" id="UP000187486"/>
    </source>
</evidence>
<dbReference type="EMBL" id="MQUQ01000017">
    <property type="protein sequence ID" value="OLZ46561.1"/>
    <property type="molecule type" value="Genomic_DNA"/>
</dbReference>